<protein>
    <submittedName>
        <fullName evidence="2">Uncharacterized protein</fullName>
    </submittedName>
</protein>
<dbReference type="EMBL" id="MCFA01000238">
    <property type="protein sequence ID" value="ORX97243.1"/>
    <property type="molecule type" value="Genomic_DNA"/>
</dbReference>
<dbReference type="AlphaFoldDB" id="A0A1Y1YH93"/>
<dbReference type="Proteomes" id="UP000193144">
    <property type="component" value="Unassembled WGS sequence"/>
</dbReference>
<accession>A0A1Y1YH93</accession>
<keyword evidence="3" id="KW-1185">Reference proteome</keyword>
<feature type="compositionally biased region" description="Polar residues" evidence="1">
    <location>
        <begin position="527"/>
        <end position="536"/>
    </location>
</feature>
<feature type="region of interest" description="Disordered" evidence="1">
    <location>
        <begin position="1"/>
        <end position="159"/>
    </location>
</feature>
<proteinExistence type="predicted"/>
<gene>
    <name evidence="2" type="ORF">BCR34DRAFT_669015</name>
</gene>
<feature type="compositionally biased region" description="Basic residues" evidence="1">
    <location>
        <begin position="445"/>
        <end position="467"/>
    </location>
</feature>
<feature type="compositionally biased region" description="Polar residues" evidence="1">
    <location>
        <begin position="475"/>
        <end position="486"/>
    </location>
</feature>
<feature type="region of interest" description="Disordered" evidence="1">
    <location>
        <begin position="508"/>
        <end position="554"/>
    </location>
</feature>
<feature type="region of interest" description="Disordered" evidence="1">
    <location>
        <begin position="395"/>
        <end position="495"/>
    </location>
</feature>
<evidence type="ECO:0000313" key="3">
    <source>
        <dbReference type="Proteomes" id="UP000193144"/>
    </source>
</evidence>
<reference evidence="2 3" key="1">
    <citation type="submission" date="2016-07" db="EMBL/GenBank/DDBJ databases">
        <title>Pervasive Adenine N6-methylation of Active Genes in Fungi.</title>
        <authorList>
            <consortium name="DOE Joint Genome Institute"/>
            <person name="Mondo S.J."/>
            <person name="Dannebaum R.O."/>
            <person name="Kuo R.C."/>
            <person name="Labutti K."/>
            <person name="Haridas S."/>
            <person name="Kuo A."/>
            <person name="Salamov A."/>
            <person name="Ahrendt S.R."/>
            <person name="Lipzen A."/>
            <person name="Sullivan W."/>
            <person name="Andreopoulos W.B."/>
            <person name="Clum A."/>
            <person name="Lindquist E."/>
            <person name="Daum C."/>
            <person name="Ramamoorthy G.K."/>
            <person name="Gryganskyi A."/>
            <person name="Culley D."/>
            <person name="Magnuson J.K."/>
            <person name="James T.Y."/>
            <person name="O'Malley M.A."/>
            <person name="Stajich J.E."/>
            <person name="Spatafora J.W."/>
            <person name="Visel A."/>
            <person name="Grigoriev I.V."/>
        </authorList>
    </citation>
    <scope>NUCLEOTIDE SEQUENCE [LARGE SCALE GENOMIC DNA]</scope>
    <source>
        <strain evidence="2 3">CBS 115471</strain>
    </source>
</reference>
<organism evidence="2 3">
    <name type="scientific">Clohesyomyces aquaticus</name>
    <dbReference type="NCBI Taxonomy" id="1231657"/>
    <lineage>
        <taxon>Eukaryota</taxon>
        <taxon>Fungi</taxon>
        <taxon>Dikarya</taxon>
        <taxon>Ascomycota</taxon>
        <taxon>Pezizomycotina</taxon>
        <taxon>Dothideomycetes</taxon>
        <taxon>Pleosporomycetidae</taxon>
        <taxon>Pleosporales</taxon>
        <taxon>Lindgomycetaceae</taxon>
        <taxon>Clohesyomyces</taxon>
    </lineage>
</organism>
<evidence type="ECO:0000256" key="1">
    <source>
        <dbReference type="SAM" id="MobiDB-lite"/>
    </source>
</evidence>
<evidence type="ECO:0000313" key="2">
    <source>
        <dbReference type="EMBL" id="ORX97243.1"/>
    </source>
</evidence>
<feature type="compositionally biased region" description="Low complexity" evidence="1">
    <location>
        <begin position="416"/>
        <end position="442"/>
    </location>
</feature>
<feature type="compositionally biased region" description="Polar residues" evidence="1">
    <location>
        <begin position="508"/>
        <end position="519"/>
    </location>
</feature>
<feature type="compositionally biased region" description="Basic and acidic residues" evidence="1">
    <location>
        <begin position="139"/>
        <end position="153"/>
    </location>
</feature>
<comment type="caution">
    <text evidence="2">The sequence shown here is derived from an EMBL/GenBank/DDBJ whole genome shotgun (WGS) entry which is preliminary data.</text>
</comment>
<dbReference type="OrthoDB" id="3800944at2759"/>
<feature type="compositionally biased region" description="Basic and acidic residues" evidence="1">
    <location>
        <begin position="119"/>
        <end position="130"/>
    </location>
</feature>
<sequence length="554" mass="60603">MAAAGSPRPRMKVKGATQNPQYSLAAGIPSFAHGDNGRRLSPVSQLNTPAGRRLATPAPLTGPSYSEGLGISVDSYSGRQRARPDCSRISERQAHSRYAIPPTDYNRSRARSSPADGSCGRHAEKQEKSHISNATTSRSKGDRDRLPSQRSRNELAGIVGLTPHSFIPYTQENQNESEAKLEVARPTCPECGLFPEDSPSSHTAVSNQLCRTCRRFISSQITALLPSEPAPSEPTETTTNSPVPYPQGPVCKSCFSIPGYLYEEYPAFFPPCTSCGHMTDQVLHDLIKLEGHVERLTDDDGNRICASKELQDWIVYITSIAHNLSRKDSTTSIAESILSASASRKDRVRRSVTPIVKAAPTRAATLYPVGQARNARFCVTLEDPRLMVYTRKFSFDDGDEDDEEPHNSSVRPPPRQQQQQQQQQRPNSAASQSPARPSSVPAKSPGRRLTKRIGSRIQQLKHTKQHNRLPDPPGMNTSHPTPRTHSNPPPRTRPATTFEEILGESPTLPVQQGLKNNSGLHPLRNVCSVSNDNSASAVRDGEVEAGGTRRRGAV</sequence>
<feature type="compositionally biased region" description="Basic and acidic residues" evidence="1">
    <location>
        <begin position="82"/>
        <end position="94"/>
    </location>
</feature>
<name>A0A1Y1YH93_9PLEO</name>